<dbReference type="InterPro" id="IPR001510">
    <property type="entry name" value="Znf_PARP"/>
</dbReference>
<dbReference type="Proteomes" id="UP001432322">
    <property type="component" value="Unassembled WGS sequence"/>
</dbReference>
<dbReference type="EMBL" id="BTSY01000002">
    <property type="protein sequence ID" value="GMT14859.1"/>
    <property type="molecule type" value="Genomic_DNA"/>
</dbReference>
<feature type="compositionally biased region" description="Basic and acidic residues" evidence="3">
    <location>
        <begin position="112"/>
        <end position="133"/>
    </location>
</feature>
<proteinExistence type="predicted"/>
<keyword evidence="6" id="KW-1185">Reference proteome</keyword>
<organism evidence="5 6">
    <name type="scientific">Pristionchus fissidentatus</name>
    <dbReference type="NCBI Taxonomy" id="1538716"/>
    <lineage>
        <taxon>Eukaryota</taxon>
        <taxon>Metazoa</taxon>
        <taxon>Ecdysozoa</taxon>
        <taxon>Nematoda</taxon>
        <taxon>Chromadorea</taxon>
        <taxon>Rhabditida</taxon>
        <taxon>Rhabditina</taxon>
        <taxon>Diplogasteromorpha</taxon>
        <taxon>Diplogasteroidea</taxon>
        <taxon>Neodiplogasteridae</taxon>
        <taxon>Pristionchus</taxon>
    </lineage>
</organism>
<feature type="domain" description="PARP-type" evidence="4">
    <location>
        <begin position="17"/>
        <end position="92"/>
    </location>
</feature>
<feature type="non-terminal residue" evidence="5">
    <location>
        <position position="1"/>
    </location>
</feature>
<feature type="compositionally biased region" description="Basic residues" evidence="3">
    <location>
        <begin position="161"/>
        <end position="174"/>
    </location>
</feature>
<feature type="compositionally biased region" description="Basic and acidic residues" evidence="3">
    <location>
        <begin position="175"/>
        <end position="208"/>
    </location>
</feature>
<feature type="compositionally biased region" description="Basic and acidic residues" evidence="3">
    <location>
        <begin position="216"/>
        <end position="259"/>
    </location>
</feature>
<protein>
    <recommendedName>
        <fullName evidence="4">PARP-type domain-containing protein</fullName>
    </recommendedName>
</protein>
<evidence type="ECO:0000313" key="5">
    <source>
        <dbReference type="EMBL" id="GMT14859.1"/>
    </source>
</evidence>
<reference evidence="5" key="1">
    <citation type="submission" date="2023-10" db="EMBL/GenBank/DDBJ databases">
        <title>Genome assembly of Pristionchus species.</title>
        <authorList>
            <person name="Yoshida K."/>
            <person name="Sommer R.J."/>
        </authorList>
    </citation>
    <scope>NUCLEOTIDE SEQUENCE</scope>
    <source>
        <strain evidence="5">RS5133</strain>
    </source>
</reference>
<comment type="caution">
    <text evidence="5">The sequence shown here is derived from an EMBL/GenBank/DDBJ whole genome shotgun (WGS) entry which is preliminary data.</text>
</comment>
<dbReference type="GO" id="GO:0003677">
    <property type="term" value="F:DNA binding"/>
    <property type="evidence" value="ECO:0007669"/>
    <property type="project" value="InterPro"/>
</dbReference>
<evidence type="ECO:0000256" key="2">
    <source>
        <dbReference type="ARBA" id="ARBA00022833"/>
    </source>
</evidence>
<keyword evidence="2" id="KW-0862">Zinc</keyword>
<accession>A0AAV5VAF1</accession>
<name>A0AAV5VAF1_9BILA</name>
<gene>
    <name evidence="5" type="ORF">PFISCL1PPCAC_6156</name>
</gene>
<dbReference type="GO" id="GO:0008270">
    <property type="term" value="F:zinc ion binding"/>
    <property type="evidence" value="ECO:0007669"/>
    <property type="project" value="InterPro"/>
</dbReference>
<evidence type="ECO:0000256" key="3">
    <source>
        <dbReference type="SAM" id="MobiDB-lite"/>
    </source>
</evidence>
<sequence length="306" mass="35423">LNLCFRMASLTVHYVKSRHECKDCLRKESGLIGIASKCLGIEAYIGSSHKFYHPKCFFERVMSHDILDKLPYKNACGMDGYKVLTDSDKLMIYALFAQATDDGVDEEEDEERIQKAKERKRSAAESRSKSKGDENEEEGSKEDEKTKMTEEDEEDDDVSPKKRQRIEKGKKKAVKEKEEDSSRSSKSSSREVQKKERKETNERKEKRMTTKTRVAMKNEKKKEKEEDNDIEIPREEKKPTKAELLKQTLADKKREKEEVPITQKKKIPIGQDGKGAPSAKMAAFFKKVFKRDIHEQKDLDLDSDDE</sequence>
<evidence type="ECO:0000259" key="4">
    <source>
        <dbReference type="PROSITE" id="PS50064"/>
    </source>
</evidence>
<keyword evidence="1" id="KW-0479">Metal-binding</keyword>
<feature type="region of interest" description="Disordered" evidence="3">
    <location>
        <begin position="103"/>
        <end position="277"/>
    </location>
</feature>
<evidence type="ECO:0000313" key="6">
    <source>
        <dbReference type="Proteomes" id="UP001432322"/>
    </source>
</evidence>
<evidence type="ECO:0000256" key="1">
    <source>
        <dbReference type="ARBA" id="ARBA00022723"/>
    </source>
</evidence>
<dbReference type="PROSITE" id="PS50064">
    <property type="entry name" value="ZF_PARP_2"/>
    <property type="match status" value="1"/>
</dbReference>
<dbReference type="AlphaFoldDB" id="A0AAV5VAF1"/>